<sequence>MAERTYRIHIAAELSGVRVELIRAWERRYGVLSPQRTPAGYRVYTDRDVALLKRLKQLTDEGVAISEAAKLLPQLRAEVGAEAHAFTGSGHGTNLDAWLEAALAAAGAYDQARVSAVMDEVLAALPPLRAFDDVLAPLQREVGERWHAGRLTVAQEHLVTQVVRARLVGLLHASPNSGHKHAVLACFPDEEHELGLLGVALRLRHSGVRVTLLGQRMPAVDLGRAVAEMRPDFVGLSAVNDRGANVFGDMLSRVVEALPPKVPVWVGGPAAQAHPDVCSRLSVRLFSDEDDWLRLVE</sequence>
<organism evidence="6 7">
    <name type="scientific">Pyxidicoccus parkwayensis</name>
    <dbReference type="NCBI Taxonomy" id="2813578"/>
    <lineage>
        <taxon>Bacteria</taxon>
        <taxon>Pseudomonadati</taxon>
        <taxon>Myxococcota</taxon>
        <taxon>Myxococcia</taxon>
        <taxon>Myxococcales</taxon>
        <taxon>Cystobacterineae</taxon>
        <taxon>Myxococcaceae</taxon>
        <taxon>Pyxidicoccus</taxon>
    </lineage>
</organism>
<dbReference type="Gene3D" id="3.40.50.280">
    <property type="entry name" value="Cobalamin-binding domain"/>
    <property type="match status" value="1"/>
</dbReference>
<dbReference type="InterPro" id="IPR036594">
    <property type="entry name" value="Meth_synthase_dom"/>
</dbReference>
<dbReference type="InterPro" id="IPR009061">
    <property type="entry name" value="DNA-bd_dom_put_sf"/>
</dbReference>
<dbReference type="Gene3D" id="1.10.1660.10">
    <property type="match status" value="1"/>
</dbReference>
<feature type="domain" description="B12-binding" evidence="5">
    <location>
        <begin position="179"/>
        <end position="297"/>
    </location>
</feature>
<evidence type="ECO:0000256" key="1">
    <source>
        <dbReference type="ARBA" id="ARBA00023015"/>
    </source>
</evidence>
<dbReference type="Proteomes" id="UP000662747">
    <property type="component" value="Chromosome"/>
</dbReference>
<gene>
    <name evidence="6" type="ORF">JY651_34650</name>
</gene>
<dbReference type="SUPFAM" id="SSF46955">
    <property type="entry name" value="Putative DNA-binding domain"/>
    <property type="match status" value="1"/>
</dbReference>
<feature type="domain" description="HTH merR-type" evidence="4">
    <location>
        <begin position="5"/>
        <end position="74"/>
    </location>
</feature>
<dbReference type="InterPro" id="IPR036724">
    <property type="entry name" value="Cobalamin-bd_sf"/>
</dbReference>
<dbReference type="CDD" id="cd01104">
    <property type="entry name" value="HTH_MlrA-CarA"/>
    <property type="match status" value="1"/>
</dbReference>
<dbReference type="InterPro" id="IPR000551">
    <property type="entry name" value="MerR-type_HTH_dom"/>
</dbReference>
<name>A0ABX7NS42_9BACT</name>
<evidence type="ECO:0000313" key="6">
    <source>
        <dbReference type="EMBL" id="QSQ20365.1"/>
    </source>
</evidence>
<dbReference type="InterPro" id="IPR006158">
    <property type="entry name" value="Cobalamin-bd"/>
</dbReference>
<keyword evidence="7" id="KW-1185">Reference proteome</keyword>
<dbReference type="PROSITE" id="PS50937">
    <property type="entry name" value="HTH_MERR_2"/>
    <property type="match status" value="1"/>
</dbReference>
<evidence type="ECO:0000259" key="5">
    <source>
        <dbReference type="PROSITE" id="PS51332"/>
    </source>
</evidence>
<accession>A0ABX7NS42</accession>
<dbReference type="CDD" id="cd02065">
    <property type="entry name" value="B12-binding_like"/>
    <property type="match status" value="1"/>
</dbReference>
<evidence type="ECO:0000313" key="7">
    <source>
        <dbReference type="Proteomes" id="UP000662747"/>
    </source>
</evidence>
<evidence type="ECO:0000256" key="2">
    <source>
        <dbReference type="ARBA" id="ARBA00023125"/>
    </source>
</evidence>
<proteinExistence type="predicted"/>
<keyword evidence="3" id="KW-0804">Transcription</keyword>
<reference evidence="6 7" key="1">
    <citation type="submission" date="2021-02" db="EMBL/GenBank/DDBJ databases">
        <title>De Novo genome assembly of isolated myxobacteria.</title>
        <authorList>
            <person name="Stevens D.C."/>
        </authorList>
    </citation>
    <scope>NUCLEOTIDE SEQUENCE [LARGE SCALE GENOMIC DNA]</scope>
    <source>
        <strain evidence="7">SCPEA02</strain>
    </source>
</reference>
<evidence type="ECO:0000259" key="4">
    <source>
        <dbReference type="PROSITE" id="PS50937"/>
    </source>
</evidence>
<evidence type="ECO:0000256" key="3">
    <source>
        <dbReference type="ARBA" id="ARBA00023163"/>
    </source>
</evidence>
<dbReference type="Pfam" id="PF02310">
    <property type="entry name" value="B12-binding"/>
    <property type="match status" value="1"/>
</dbReference>
<dbReference type="Gene3D" id="1.10.1240.10">
    <property type="entry name" value="Methionine synthase domain"/>
    <property type="match status" value="1"/>
</dbReference>
<dbReference type="EMBL" id="CP071090">
    <property type="protein sequence ID" value="QSQ20365.1"/>
    <property type="molecule type" value="Genomic_DNA"/>
</dbReference>
<protein>
    <submittedName>
        <fullName evidence="6">Cobalamin-dependent protein</fullName>
    </submittedName>
</protein>
<dbReference type="SUPFAM" id="SSF52242">
    <property type="entry name" value="Cobalamin (vitamin B12)-binding domain"/>
    <property type="match status" value="1"/>
</dbReference>
<dbReference type="Pfam" id="PF02607">
    <property type="entry name" value="B12-binding_2"/>
    <property type="match status" value="1"/>
</dbReference>
<dbReference type="InterPro" id="IPR003759">
    <property type="entry name" value="Cbl-bd_cap"/>
</dbReference>
<dbReference type="SMART" id="SM00422">
    <property type="entry name" value="HTH_MERR"/>
    <property type="match status" value="1"/>
</dbReference>
<dbReference type="Pfam" id="PF13411">
    <property type="entry name" value="MerR_1"/>
    <property type="match status" value="1"/>
</dbReference>
<keyword evidence="2" id="KW-0238">DNA-binding</keyword>
<dbReference type="InterPro" id="IPR047057">
    <property type="entry name" value="MerR_fam"/>
</dbReference>
<dbReference type="RefSeq" id="WP_206721945.1">
    <property type="nucleotide sequence ID" value="NZ_CP071090.1"/>
</dbReference>
<dbReference type="PANTHER" id="PTHR30204:SF67">
    <property type="entry name" value="HTH-TYPE TRANSCRIPTIONAL REGULATOR MLRA-RELATED"/>
    <property type="match status" value="1"/>
</dbReference>
<dbReference type="PANTHER" id="PTHR30204">
    <property type="entry name" value="REDOX-CYCLING DRUG-SENSING TRANSCRIPTIONAL ACTIVATOR SOXR"/>
    <property type="match status" value="1"/>
</dbReference>
<dbReference type="PROSITE" id="PS51332">
    <property type="entry name" value="B12_BINDING"/>
    <property type="match status" value="1"/>
</dbReference>
<keyword evidence="1" id="KW-0805">Transcription regulation</keyword>